<feature type="region of interest" description="Disordered" evidence="1">
    <location>
        <begin position="105"/>
        <end position="124"/>
    </location>
</feature>
<sequence>MRPMRTARRALTKVTSRRGTQTSFDSVERFDEVKVPAPIGGRVTRSSYRPGTHSQRWTPGIPGAPVTVSLVNDHLGTWVHIDVVGDLPPGDPWNPANFDIVVGTQQFRPAPRRRRPLRRRLRRR</sequence>
<protein>
    <submittedName>
        <fullName evidence="2">Uncharacterized protein</fullName>
    </submittedName>
</protein>
<organism evidence="2 3">
    <name type="scientific">Parafrankia irregularis</name>
    <dbReference type="NCBI Taxonomy" id="795642"/>
    <lineage>
        <taxon>Bacteria</taxon>
        <taxon>Bacillati</taxon>
        <taxon>Actinomycetota</taxon>
        <taxon>Actinomycetes</taxon>
        <taxon>Frankiales</taxon>
        <taxon>Frankiaceae</taxon>
        <taxon>Parafrankia</taxon>
    </lineage>
</organism>
<gene>
    <name evidence="2" type="ORF">Ga0074812_14939</name>
</gene>
<dbReference type="AlphaFoldDB" id="A0A0S4R0K5"/>
<evidence type="ECO:0000313" key="2">
    <source>
        <dbReference type="EMBL" id="CUU60895.1"/>
    </source>
</evidence>
<dbReference type="EMBL" id="FAOZ01000049">
    <property type="protein sequence ID" value="CUU60895.1"/>
    <property type="molecule type" value="Genomic_DNA"/>
</dbReference>
<feature type="compositionally biased region" description="Basic residues" evidence="1">
    <location>
        <begin position="110"/>
        <end position="124"/>
    </location>
</feature>
<dbReference type="Proteomes" id="UP000198802">
    <property type="component" value="Unassembled WGS sequence"/>
</dbReference>
<dbReference type="RefSeq" id="WP_131799642.1">
    <property type="nucleotide sequence ID" value="NZ_FAOZ01000049.1"/>
</dbReference>
<evidence type="ECO:0000313" key="3">
    <source>
        <dbReference type="Proteomes" id="UP000198802"/>
    </source>
</evidence>
<proteinExistence type="predicted"/>
<reference evidence="3" key="1">
    <citation type="submission" date="2015-11" db="EMBL/GenBank/DDBJ databases">
        <authorList>
            <person name="Varghese N."/>
        </authorList>
    </citation>
    <scope>NUCLEOTIDE SEQUENCE [LARGE SCALE GENOMIC DNA]</scope>
    <source>
        <strain evidence="3">DSM 45899</strain>
    </source>
</reference>
<name>A0A0S4R0K5_9ACTN</name>
<keyword evidence="3" id="KW-1185">Reference proteome</keyword>
<accession>A0A0S4R0K5</accession>
<feature type="compositionally biased region" description="Polar residues" evidence="1">
    <location>
        <begin position="44"/>
        <end position="57"/>
    </location>
</feature>
<evidence type="ECO:0000256" key="1">
    <source>
        <dbReference type="SAM" id="MobiDB-lite"/>
    </source>
</evidence>
<feature type="region of interest" description="Disordered" evidence="1">
    <location>
        <begin position="40"/>
        <end position="60"/>
    </location>
</feature>